<protein>
    <submittedName>
        <fullName evidence="1">Uncharacterized protein</fullName>
    </submittedName>
</protein>
<organism evidence="1 2">
    <name type="scientific">Rubripirellula obstinata</name>
    <dbReference type="NCBI Taxonomy" id="406547"/>
    <lineage>
        <taxon>Bacteria</taxon>
        <taxon>Pseudomonadati</taxon>
        <taxon>Planctomycetota</taxon>
        <taxon>Planctomycetia</taxon>
        <taxon>Pirellulales</taxon>
        <taxon>Pirellulaceae</taxon>
        <taxon>Rubripirellula</taxon>
    </lineage>
</organism>
<dbReference type="AlphaFoldDB" id="A0A5B1CC60"/>
<name>A0A5B1CC60_9BACT</name>
<dbReference type="EMBL" id="VRLW01000013">
    <property type="protein sequence ID" value="KAA1256914.1"/>
    <property type="molecule type" value="Genomic_DNA"/>
</dbReference>
<gene>
    <name evidence="1" type="ORF">LF1_57930</name>
</gene>
<evidence type="ECO:0000313" key="1">
    <source>
        <dbReference type="EMBL" id="KAA1256914.1"/>
    </source>
</evidence>
<reference evidence="1 2" key="1">
    <citation type="submission" date="2019-08" db="EMBL/GenBank/DDBJ databases">
        <title>Deep-cultivation of Planctomycetes and their phenomic and genomic characterization uncovers novel biology.</title>
        <authorList>
            <person name="Wiegand S."/>
            <person name="Jogler M."/>
            <person name="Boedeker C."/>
            <person name="Pinto D."/>
            <person name="Vollmers J."/>
            <person name="Rivas-Marin E."/>
            <person name="Kohn T."/>
            <person name="Peeters S.H."/>
            <person name="Heuer A."/>
            <person name="Rast P."/>
            <person name="Oberbeckmann S."/>
            <person name="Bunk B."/>
            <person name="Jeske O."/>
            <person name="Meyerdierks A."/>
            <person name="Storesund J.E."/>
            <person name="Kallscheuer N."/>
            <person name="Luecker S."/>
            <person name="Lage O.M."/>
            <person name="Pohl T."/>
            <person name="Merkel B.J."/>
            <person name="Hornburger P."/>
            <person name="Mueller R.-W."/>
            <person name="Bruemmer F."/>
            <person name="Labrenz M."/>
            <person name="Spormann A.M."/>
            <person name="Op Den Camp H."/>
            <person name="Overmann J."/>
            <person name="Amann R."/>
            <person name="Jetten M.S.M."/>
            <person name="Mascher T."/>
            <person name="Medema M.H."/>
            <person name="Devos D.P."/>
            <person name="Kaster A.-K."/>
            <person name="Ovreas L."/>
            <person name="Rohde M."/>
            <person name="Galperin M.Y."/>
            <person name="Jogler C."/>
        </authorList>
    </citation>
    <scope>NUCLEOTIDE SEQUENCE [LARGE SCALE GENOMIC DNA]</scope>
    <source>
        <strain evidence="1 2">LF1</strain>
    </source>
</reference>
<accession>A0A5B1CC60</accession>
<evidence type="ECO:0000313" key="2">
    <source>
        <dbReference type="Proteomes" id="UP000322699"/>
    </source>
</evidence>
<keyword evidence="2" id="KW-1185">Reference proteome</keyword>
<dbReference type="Proteomes" id="UP000322699">
    <property type="component" value="Unassembled WGS sequence"/>
</dbReference>
<proteinExistence type="predicted"/>
<sequence>MKLLRPGDTLFDIGKDGIDVLHGVDLGDEVTVAVIAQHWLCANSVYL</sequence>
<comment type="caution">
    <text evidence="1">The sequence shown here is derived from an EMBL/GenBank/DDBJ whole genome shotgun (WGS) entry which is preliminary data.</text>
</comment>